<protein>
    <submittedName>
        <fullName evidence="1">Uncharacterized protein</fullName>
    </submittedName>
</protein>
<dbReference type="AlphaFoldDB" id="A0A7W7LZ98"/>
<evidence type="ECO:0000313" key="2">
    <source>
        <dbReference type="Proteomes" id="UP000579523"/>
    </source>
</evidence>
<dbReference type="Proteomes" id="UP000579523">
    <property type="component" value="Unassembled WGS sequence"/>
</dbReference>
<proteinExistence type="predicted"/>
<dbReference type="EMBL" id="JACHJI010000005">
    <property type="protein sequence ID" value="MBB4899243.1"/>
    <property type="molecule type" value="Genomic_DNA"/>
</dbReference>
<gene>
    <name evidence="1" type="ORF">FHS37_003303</name>
</gene>
<reference evidence="1 2" key="1">
    <citation type="submission" date="2020-08" db="EMBL/GenBank/DDBJ databases">
        <title>Genomic Encyclopedia of Type Strains, Phase III (KMG-III): the genomes of soil and plant-associated and newly described type strains.</title>
        <authorList>
            <person name="Whitman W."/>
        </authorList>
    </citation>
    <scope>NUCLEOTIDE SEQUENCE [LARGE SCALE GENOMIC DNA]</scope>
    <source>
        <strain evidence="1 2">CECT 3273</strain>
    </source>
</reference>
<organism evidence="1 2">
    <name type="scientific">Streptomyces griseomycini</name>
    <dbReference type="NCBI Taxonomy" id="66895"/>
    <lineage>
        <taxon>Bacteria</taxon>
        <taxon>Bacillati</taxon>
        <taxon>Actinomycetota</taxon>
        <taxon>Actinomycetes</taxon>
        <taxon>Kitasatosporales</taxon>
        <taxon>Streptomycetaceae</taxon>
        <taxon>Streptomyces</taxon>
    </lineage>
</organism>
<comment type="caution">
    <text evidence="1">The sequence shown here is derived from an EMBL/GenBank/DDBJ whole genome shotgun (WGS) entry which is preliminary data.</text>
</comment>
<keyword evidence="2" id="KW-1185">Reference proteome</keyword>
<name>A0A7W7LZ98_9ACTN</name>
<evidence type="ECO:0000313" key="1">
    <source>
        <dbReference type="EMBL" id="MBB4899243.1"/>
    </source>
</evidence>
<accession>A0A7W7LZ98</accession>
<sequence>MLAIFRFHADDEVEFDVGLRELQGQDRLDVFRGFLRETERLRHACGSSLVLPGSRQRVGAIPRAAARPPRVGRGSLPGRRDRAVVGGCGECLGEQGDHGARRIGRVPWPAGADVQHADVPAVVGEQAWGHAVLGAEGTQHLLKTR</sequence>